<gene>
    <name evidence="1" type="ORF">ACFPO9_17495</name>
</gene>
<evidence type="ECO:0000313" key="2">
    <source>
        <dbReference type="Proteomes" id="UP001596086"/>
    </source>
</evidence>
<proteinExistence type="predicted"/>
<organism evidence="1 2">
    <name type="scientific">Massilia aerilata</name>
    <dbReference type="NCBI Taxonomy" id="453817"/>
    <lineage>
        <taxon>Bacteria</taxon>
        <taxon>Pseudomonadati</taxon>
        <taxon>Pseudomonadota</taxon>
        <taxon>Betaproteobacteria</taxon>
        <taxon>Burkholderiales</taxon>
        <taxon>Oxalobacteraceae</taxon>
        <taxon>Telluria group</taxon>
        <taxon>Massilia</taxon>
    </lineage>
</organism>
<keyword evidence="2" id="KW-1185">Reference proteome</keyword>
<comment type="caution">
    <text evidence="1">The sequence shown here is derived from an EMBL/GenBank/DDBJ whole genome shotgun (WGS) entry which is preliminary data.</text>
</comment>
<dbReference type="Proteomes" id="UP001596086">
    <property type="component" value="Unassembled WGS sequence"/>
</dbReference>
<name>A0ABW0S1E3_9BURK</name>
<evidence type="ECO:0000313" key="1">
    <source>
        <dbReference type="EMBL" id="MFC5550314.1"/>
    </source>
</evidence>
<dbReference type="RefSeq" id="WP_379772720.1">
    <property type="nucleotide sequence ID" value="NZ_JBHSMZ010000014.1"/>
</dbReference>
<accession>A0ABW0S1E3</accession>
<reference evidence="2" key="1">
    <citation type="journal article" date="2019" name="Int. J. Syst. Evol. Microbiol.">
        <title>The Global Catalogue of Microorganisms (GCM) 10K type strain sequencing project: providing services to taxonomists for standard genome sequencing and annotation.</title>
        <authorList>
            <consortium name="The Broad Institute Genomics Platform"/>
            <consortium name="The Broad Institute Genome Sequencing Center for Infectious Disease"/>
            <person name="Wu L."/>
            <person name="Ma J."/>
        </authorList>
    </citation>
    <scope>NUCLEOTIDE SEQUENCE [LARGE SCALE GENOMIC DNA]</scope>
    <source>
        <strain evidence="2">CGMCC 4.5798</strain>
    </source>
</reference>
<dbReference type="EMBL" id="JBHSMZ010000014">
    <property type="protein sequence ID" value="MFC5550314.1"/>
    <property type="molecule type" value="Genomic_DNA"/>
</dbReference>
<sequence length="116" mass="11675">MSNNTIIITGTAGAAESPRGEPNILDNAEAMSILQNAVSALRAIGVPCMLAPMSLPQGMSISLHVGGGVESTVAAYIAAEAGGEYAGAAATHAEFMSKVKHALSDTEAVDLVRAGH</sequence>
<protein>
    <submittedName>
        <fullName evidence="1">Uncharacterized protein</fullName>
    </submittedName>
</protein>